<proteinExistence type="predicted"/>
<organism evidence="1 2">
    <name type="scientific">Pseudorhizobium halotolerans</name>
    <dbReference type="NCBI Taxonomy" id="1233081"/>
    <lineage>
        <taxon>Bacteria</taxon>
        <taxon>Pseudomonadati</taxon>
        <taxon>Pseudomonadota</taxon>
        <taxon>Alphaproteobacteria</taxon>
        <taxon>Hyphomicrobiales</taxon>
        <taxon>Rhizobiaceae</taxon>
        <taxon>Rhizobium/Agrobacterium group</taxon>
        <taxon>Pseudorhizobium</taxon>
    </lineage>
</organism>
<comment type="caution">
    <text evidence="1">The sequence shown here is derived from an EMBL/GenBank/DDBJ whole genome shotgun (WGS) entry which is preliminary data.</text>
</comment>
<evidence type="ECO:0000313" key="2">
    <source>
        <dbReference type="Proteomes" id="UP000601041"/>
    </source>
</evidence>
<gene>
    <name evidence="1" type="ORF">RHAB21_01310</name>
</gene>
<sequence>MIDQPLPGAVEALDVLLDDRFLRHEAHMRLLNGNVDCLGIVAVILLAFHEGLHILRSDDLHRVTLGLKMPLPVKGTRARFDPD</sequence>
<reference evidence="1 2" key="1">
    <citation type="submission" date="2020-11" db="EMBL/GenBank/DDBJ databases">
        <authorList>
            <person name="Lassalle F."/>
        </authorList>
    </citation>
    <scope>NUCLEOTIDE SEQUENCE [LARGE SCALE GENOMIC DNA]</scope>
    <source>
        <strain evidence="1 2">AB21</strain>
    </source>
</reference>
<dbReference type="Proteomes" id="UP000601041">
    <property type="component" value="Unassembled WGS sequence"/>
</dbReference>
<keyword evidence="2" id="KW-1185">Reference proteome</keyword>
<dbReference type="EMBL" id="CABFWE030000004">
    <property type="protein sequence ID" value="CAD7026884.1"/>
    <property type="molecule type" value="Genomic_DNA"/>
</dbReference>
<accession>A0ABM8PFF3</accession>
<evidence type="ECO:0000313" key="1">
    <source>
        <dbReference type="EMBL" id="CAD7026884.1"/>
    </source>
</evidence>
<protein>
    <submittedName>
        <fullName evidence="1">Uncharacterized protein</fullName>
    </submittedName>
</protein>
<name>A0ABM8PFF3_9HYPH</name>